<proteinExistence type="predicted"/>
<keyword evidence="3" id="KW-1185">Reference proteome</keyword>
<evidence type="ECO:0000313" key="3">
    <source>
        <dbReference type="Proteomes" id="UP001500469"/>
    </source>
</evidence>
<feature type="signal peptide" evidence="1">
    <location>
        <begin position="1"/>
        <end position="22"/>
    </location>
</feature>
<feature type="chain" id="PRO_5046690779" evidence="1">
    <location>
        <begin position="23"/>
        <end position="845"/>
    </location>
</feature>
<name>A0ABP3YET8_9BACT</name>
<protein>
    <submittedName>
        <fullName evidence="2">Uncharacterized protein</fullName>
    </submittedName>
</protein>
<accession>A0ABP3YET8</accession>
<gene>
    <name evidence="2" type="ORF">GCM10009119_21540</name>
</gene>
<dbReference type="EMBL" id="BAAAFI010000010">
    <property type="protein sequence ID" value="GAA0879186.1"/>
    <property type="molecule type" value="Genomic_DNA"/>
</dbReference>
<reference evidence="3" key="1">
    <citation type="journal article" date="2019" name="Int. J. Syst. Evol. Microbiol.">
        <title>The Global Catalogue of Microorganisms (GCM) 10K type strain sequencing project: providing services to taxonomists for standard genome sequencing and annotation.</title>
        <authorList>
            <consortium name="The Broad Institute Genomics Platform"/>
            <consortium name="The Broad Institute Genome Sequencing Center for Infectious Disease"/>
            <person name="Wu L."/>
            <person name="Ma J."/>
        </authorList>
    </citation>
    <scope>NUCLEOTIDE SEQUENCE [LARGE SCALE GENOMIC DNA]</scope>
    <source>
        <strain evidence="3">JCM 16112</strain>
    </source>
</reference>
<evidence type="ECO:0000256" key="1">
    <source>
        <dbReference type="SAM" id="SignalP"/>
    </source>
</evidence>
<organism evidence="2 3">
    <name type="scientific">Algoriphagus jejuensis</name>
    <dbReference type="NCBI Taxonomy" id="419934"/>
    <lineage>
        <taxon>Bacteria</taxon>
        <taxon>Pseudomonadati</taxon>
        <taxon>Bacteroidota</taxon>
        <taxon>Cytophagia</taxon>
        <taxon>Cytophagales</taxon>
        <taxon>Cyclobacteriaceae</taxon>
        <taxon>Algoriphagus</taxon>
    </lineage>
</organism>
<evidence type="ECO:0000313" key="2">
    <source>
        <dbReference type="EMBL" id="GAA0879186.1"/>
    </source>
</evidence>
<comment type="caution">
    <text evidence="2">The sequence shown here is derived from an EMBL/GenBank/DDBJ whole genome shotgun (WGS) entry which is preliminary data.</text>
</comment>
<keyword evidence="1" id="KW-0732">Signal</keyword>
<sequence length="845" mass="99033">MHLLKGYLALLLLTFSLSGATAQEGPPPVKNDSITLAQAYINLTLTKEYFEGISVERISNILPFEKMELASITDSAFIRDNAALYHFSYSLLYYNQAKLLFRTKKNTDRETLIDWKNSLEKAIENFYSSKRYASWEQDNSFFDLIKFEERSYTNLHKELFDLKSFFTPYFNQDILPDFKRIFLKAKNSDKFETDSLSYFANIYSFEYNFAIVEREFDSNNYDFGPNTLALPSEYGHFKKNYNYNQTTTRIDTTYPLDDQLDLILRYVQLKRLASRTHSDSLSWFESYRLYNDYFIFRDQSEDEIFYNRITKAKDTFLKNELNAKELDLLYGDLKKKFSYAPYATAQAFINLSIIQAQFETQTDSRIASILALHEKELSEISDSMFIAENPALYDFTYSLLYENTARLLFRARKDVLRKTLVEWKETLERGIDHYNLSQKEREKTDKETLFYNHIKFLQEDVSALSSKITGLKDQFTPYFNEDIYPDFQRIFYKAKNYEQYDFEGLKAFAEIYGIRSDFSVLENKRNVVPYGPYNEISQSYEMLRELDLVSKFIQFKFLASDQFSVPSDFDVEELYYSYNEFINKLYHSDFFSNGERDEFILRELNSEAIETLFSQLQEKFPYDFNPYGYPLAEENLTAETENDLARSVEERSFFFPELAPLASASYIKRNFQPGLKTLGKVDDFLRKEFISAGYSNQLHYYYAAQGFAITTSLEKFNIDGSAVAPDKRFVKSLTGQKKLSYYEIFKSMFFDLESEYRMFALVIASNAVTMSKNGMTPAFAEQLIENSYDRLPADLTDKELPNKTLSVFVYHFHVNLNSGTVELDLSGKISAQEHLRKAGLLKIIQ</sequence>
<dbReference type="RefSeq" id="WP_343851336.1">
    <property type="nucleotide sequence ID" value="NZ_BAAAFI010000010.1"/>
</dbReference>
<dbReference type="Proteomes" id="UP001500469">
    <property type="component" value="Unassembled WGS sequence"/>
</dbReference>